<dbReference type="SUPFAM" id="SSF46689">
    <property type="entry name" value="Homeodomain-like"/>
    <property type="match status" value="1"/>
</dbReference>
<evidence type="ECO:0008006" key="3">
    <source>
        <dbReference type="Google" id="ProtNLM"/>
    </source>
</evidence>
<dbReference type="STRING" id="37916.MCHLDSM_01692"/>
<accession>A0A0J6WEV1</accession>
<organism evidence="1 2">
    <name type="scientific">Mycolicibacterium chlorophenolicum</name>
    <dbReference type="NCBI Taxonomy" id="37916"/>
    <lineage>
        <taxon>Bacteria</taxon>
        <taxon>Bacillati</taxon>
        <taxon>Actinomycetota</taxon>
        <taxon>Actinomycetes</taxon>
        <taxon>Mycobacteriales</taxon>
        <taxon>Mycobacteriaceae</taxon>
        <taxon>Mycolicibacterium</taxon>
    </lineage>
</organism>
<sequence>MPSKYDENTKAKAVRLVREHRDDYETEWAAMRAISTRLAMSAETLRKWVRQAEVDEVRLRVCRLRPHASCGSFAAKLRNLSKRSKY</sequence>
<dbReference type="EMBL" id="JYNL01000016">
    <property type="protein sequence ID" value="KMO80302.1"/>
    <property type="molecule type" value="Genomic_DNA"/>
</dbReference>
<protein>
    <recommendedName>
        <fullName evidence="3">Transposase</fullName>
    </recommendedName>
</protein>
<evidence type="ECO:0000313" key="1">
    <source>
        <dbReference type="EMBL" id="KMO80302.1"/>
    </source>
</evidence>
<keyword evidence="2" id="KW-1185">Reference proteome</keyword>
<dbReference type="InterPro" id="IPR009057">
    <property type="entry name" value="Homeodomain-like_sf"/>
</dbReference>
<comment type="caution">
    <text evidence="1">The sequence shown here is derived from an EMBL/GenBank/DDBJ whole genome shotgun (WGS) entry which is preliminary data.</text>
</comment>
<dbReference type="Gene3D" id="1.10.10.10">
    <property type="entry name" value="Winged helix-like DNA-binding domain superfamily/Winged helix DNA-binding domain"/>
    <property type="match status" value="1"/>
</dbReference>
<dbReference type="AlphaFoldDB" id="A0A0J6WEV1"/>
<gene>
    <name evidence="1" type="ORF">MCHLDSM_01692</name>
</gene>
<dbReference type="Proteomes" id="UP000036513">
    <property type="component" value="Unassembled WGS sequence"/>
</dbReference>
<name>A0A0J6WEV1_9MYCO</name>
<reference evidence="1 2" key="1">
    <citation type="journal article" date="2015" name="Genome Biol. Evol.">
        <title>Characterization of Three Mycobacterium spp. with Potential Use in Bioremediation by Genome Sequencing and Comparative Genomics.</title>
        <authorList>
            <person name="Das S."/>
            <person name="Pettersson B.M."/>
            <person name="Behra P.R."/>
            <person name="Ramesh M."/>
            <person name="Dasgupta S."/>
            <person name="Bhattacharya A."/>
            <person name="Kirsebom L.A."/>
        </authorList>
    </citation>
    <scope>NUCLEOTIDE SEQUENCE [LARGE SCALE GENOMIC DNA]</scope>
    <source>
        <strain evidence="1 2">DSM 43826</strain>
    </source>
</reference>
<dbReference type="InterPro" id="IPR036388">
    <property type="entry name" value="WH-like_DNA-bd_sf"/>
</dbReference>
<proteinExistence type="predicted"/>
<dbReference type="PATRIC" id="fig|37916.4.peg.1598"/>
<evidence type="ECO:0000313" key="2">
    <source>
        <dbReference type="Proteomes" id="UP000036513"/>
    </source>
</evidence>